<keyword evidence="3" id="KW-1185">Reference proteome</keyword>
<organism evidence="2 3">
    <name type="scientific">Prevotella illustrans</name>
    <dbReference type="NCBI Taxonomy" id="2800387"/>
    <lineage>
        <taxon>Bacteria</taxon>
        <taxon>Pseudomonadati</taxon>
        <taxon>Bacteroidota</taxon>
        <taxon>Bacteroidia</taxon>
        <taxon>Bacteroidales</taxon>
        <taxon>Prevotellaceae</taxon>
        <taxon>Prevotella</taxon>
    </lineage>
</organism>
<dbReference type="RefSeq" id="WP_107580886.1">
    <property type="nucleotide sequence ID" value="NZ_JAERMS010000005.1"/>
</dbReference>
<feature type="chain" id="PRO_5045048771" evidence="1">
    <location>
        <begin position="22"/>
        <end position="251"/>
    </location>
</feature>
<evidence type="ECO:0000256" key="1">
    <source>
        <dbReference type="SAM" id="SignalP"/>
    </source>
</evidence>
<accession>A0ABS3M3P4</accession>
<dbReference type="InterPro" id="IPR036777">
    <property type="entry name" value="Channel_Tsx-like_sf"/>
</dbReference>
<sequence length="251" mass="28711">MKKRISLAFFLLMATWFGMSAQNVQLHYDLGHSLYHDLTPRGSVTTTVEMFKPDKWGSTFMFTDIDYKNDGVMGAYWEIAREFNVSHNKQFAAHIEYNGGVGTGEVAANQYYGARYQHAVLLGGAWNWHNADFSTTFSLQAMYKYYFKNSHTGARPFNGFQTTAVWGVQLAGGKLTCSGFADLWYDPTVKGKLIFLSEPQFWFNMNKLKGWNDINLSVGTEIEVSHNFVWNEKGENDKFYAIPTLALKWTF</sequence>
<protein>
    <submittedName>
        <fullName evidence="2">DUF5020 family protein</fullName>
    </submittedName>
</protein>
<dbReference type="Proteomes" id="UP000664265">
    <property type="component" value="Unassembled WGS sequence"/>
</dbReference>
<feature type="signal peptide" evidence="1">
    <location>
        <begin position="1"/>
        <end position="21"/>
    </location>
</feature>
<keyword evidence="1" id="KW-0732">Signal</keyword>
<evidence type="ECO:0000313" key="2">
    <source>
        <dbReference type="EMBL" id="MBO1362801.1"/>
    </source>
</evidence>
<dbReference type="SUPFAM" id="SSF111364">
    <property type="entry name" value="Tsx-like channel"/>
    <property type="match status" value="1"/>
</dbReference>
<gene>
    <name evidence="2" type="ORF">JHU38_03235</name>
</gene>
<dbReference type="EMBL" id="JAERMS010000005">
    <property type="protein sequence ID" value="MBO1362801.1"/>
    <property type="molecule type" value="Genomic_DNA"/>
</dbReference>
<dbReference type="Pfam" id="PF16412">
    <property type="entry name" value="DUF5020"/>
    <property type="match status" value="1"/>
</dbReference>
<comment type="caution">
    <text evidence="2">The sequence shown here is derived from an EMBL/GenBank/DDBJ whole genome shotgun (WGS) entry which is preliminary data.</text>
</comment>
<proteinExistence type="predicted"/>
<evidence type="ECO:0000313" key="3">
    <source>
        <dbReference type="Proteomes" id="UP000664265"/>
    </source>
</evidence>
<name>A0ABS3M3P4_9BACT</name>
<reference evidence="2 3" key="1">
    <citation type="submission" date="2021-01" db="EMBL/GenBank/DDBJ databases">
        <title>Prevotella A2931 sp. nov.</title>
        <authorList>
            <person name="Buhl M."/>
            <person name="Oberhettinger P."/>
        </authorList>
    </citation>
    <scope>NUCLEOTIDE SEQUENCE [LARGE SCALE GENOMIC DNA]</scope>
    <source>
        <strain evidence="2 3">A2931</strain>
    </source>
</reference>